<comment type="caution">
    <text evidence="7">The sequence shown here is derived from an EMBL/GenBank/DDBJ whole genome shotgun (WGS) entry which is preliminary data.</text>
</comment>
<evidence type="ECO:0000256" key="5">
    <source>
        <dbReference type="ARBA" id="ARBA00023136"/>
    </source>
</evidence>
<dbReference type="NCBIfam" id="TIGR00797">
    <property type="entry name" value="matE"/>
    <property type="match status" value="1"/>
</dbReference>
<sequence>MTQITCNKNLIDKTSNKIDEDSLTNNAPSQTVEILIQKPSTSLIQRCFPFGFRDEALILIKITFPFALGNVLASWLISFVSLAFVGHARGQIELNACALALSTYILIANSLMLGLNFGCDTLLPQCFGGNKRKMGLTIQRAVIITGYSCLVSWTLMLNVKYVLKLIEHDQQVVRLADTFLRSFLVAVPFDGLSMLLQKYIASNEKTWPLLIINLLGNGVNVILNYLFLYKFHWDMRSVPISITISYAIIAVCAFFYIRFSSIYKETWYPINRACLNEWKTYLKLSAPGILMIMTEFWSIELSIYFAAYLSIRSLSAQVCAYQTAWLFYLVTSSFATAANIRIGQFLGSGKPMEAANTKNVTYTVGAIIILINICLITLFHYWFPFAYNTHPDALTLARRVLLLIALLQIWDGYNVINTGIVKACGKQKCGAIIAFIGFYAFGIPLAGLLMFVVRMDIYGFWIGIIVAETVTNTFLFLFIQRFNWERHTKAALIRIDFNPNDVAAISIVHEKSEEINLDSKNDTDKNSTMKSIGIKIFILLLLILFLIAGIITSTWIPL</sequence>
<dbReference type="Proteomes" id="UP000663836">
    <property type="component" value="Unassembled WGS sequence"/>
</dbReference>
<evidence type="ECO:0000313" key="10">
    <source>
        <dbReference type="EMBL" id="CAF3540741.1"/>
    </source>
</evidence>
<dbReference type="InterPro" id="IPR002528">
    <property type="entry name" value="MATE_fam"/>
</dbReference>
<dbReference type="EMBL" id="CAJNOO010000335">
    <property type="protein sequence ID" value="CAF0909988.1"/>
    <property type="molecule type" value="Genomic_DNA"/>
</dbReference>
<evidence type="ECO:0000313" key="8">
    <source>
        <dbReference type="EMBL" id="CAF0909988.1"/>
    </source>
</evidence>
<feature type="transmembrane region" description="Helical" evidence="6">
    <location>
        <begin position="240"/>
        <end position="259"/>
    </location>
</feature>
<feature type="transmembrane region" description="Helical" evidence="6">
    <location>
        <begin position="458"/>
        <end position="479"/>
    </location>
</feature>
<dbReference type="Proteomes" id="UP000663864">
    <property type="component" value="Unassembled WGS sequence"/>
</dbReference>
<evidence type="ECO:0000313" key="7">
    <source>
        <dbReference type="EMBL" id="CAF0852537.1"/>
    </source>
</evidence>
<evidence type="ECO:0000256" key="3">
    <source>
        <dbReference type="ARBA" id="ARBA00022692"/>
    </source>
</evidence>
<feature type="transmembrane region" description="Helical" evidence="6">
    <location>
        <begin position="536"/>
        <end position="556"/>
    </location>
</feature>
<feature type="transmembrane region" description="Helical" evidence="6">
    <location>
        <begin position="432"/>
        <end position="452"/>
    </location>
</feature>
<dbReference type="Pfam" id="PF01554">
    <property type="entry name" value="MatE"/>
    <property type="match status" value="2"/>
</dbReference>
<evidence type="ECO:0000313" key="11">
    <source>
        <dbReference type="Proteomes" id="UP000663864"/>
    </source>
</evidence>
<dbReference type="GO" id="GO:1990961">
    <property type="term" value="P:xenobiotic detoxification by transmembrane export across the plasma membrane"/>
    <property type="evidence" value="ECO:0007669"/>
    <property type="project" value="InterPro"/>
</dbReference>
<accession>A0A813VXM4</accession>
<evidence type="ECO:0000256" key="1">
    <source>
        <dbReference type="ARBA" id="ARBA00004141"/>
    </source>
</evidence>
<reference evidence="7" key="1">
    <citation type="submission" date="2021-02" db="EMBL/GenBank/DDBJ databases">
        <authorList>
            <person name="Nowell W R."/>
        </authorList>
    </citation>
    <scope>NUCLEOTIDE SEQUENCE</scope>
</reference>
<dbReference type="EMBL" id="CAJNOT010000125">
    <property type="protein sequence ID" value="CAF0852537.1"/>
    <property type="molecule type" value="Genomic_DNA"/>
</dbReference>
<proteinExistence type="inferred from homology"/>
<evidence type="ECO:0000256" key="2">
    <source>
        <dbReference type="ARBA" id="ARBA00010199"/>
    </source>
</evidence>
<feature type="transmembrane region" description="Helical" evidence="6">
    <location>
        <begin position="362"/>
        <end position="383"/>
    </location>
</feature>
<evidence type="ECO:0000313" key="9">
    <source>
        <dbReference type="EMBL" id="CAF3501957.1"/>
    </source>
</evidence>
<dbReference type="Proteomes" id="UP000663882">
    <property type="component" value="Unassembled WGS sequence"/>
</dbReference>
<dbReference type="GO" id="GO:0042910">
    <property type="term" value="F:xenobiotic transmembrane transporter activity"/>
    <property type="evidence" value="ECO:0007669"/>
    <property type="project" value="InterPro"/>
</dbReference>
<evidence type="ECO:0000256" key="6">
    <source>
        <dbReference type="RuleBase" id="RU004914"/>
    </source>
</evidence>
<evidence type="ECO:0000256" key="4">
    <source>
        <dbReference type="ARBA" id="ARBA00022989"/>
    </source>
</evidence>
<dbReference type="EMBL" id="CAJOBD010000025">
    <property type="protein sequence ID" value="CAF3540741.1"/>
    <property type="molecule type" value="Genomic_DNA"/>
</dbReference>
<dbReference type="PANTHER" id="PTHR11206">
    <property type="entry name" value="MULTIDRUG RESISTANCE PROTEIN"/>
    <property type="match status" value="1"/>
</dbReference>
<dbReference type="InterPro" id="IPR045069">
    <property type="entry name" value="MATE_euk"/>
</dbReference>
<dbReference type="Proteomes" id="UP000663823">
    <property type="component" value="Unassembled WGS sequence"/>
</dbReference>
<feature type="transmembrane region" description="Helical" evidence="6">
    <location>
        <begin position="97"/>
        <end position="118"/>
    </location>
</feature>
<dbReference type="AlphaFoldDB" id="A0A813VXM4"/>
<feature type="transmembrane region" description="Helical" evidence="6">
    <location>
        <begin position="323"/>
        <end position="342"/>
    </location>
</feature>
<feature type="transmembrane region" description="Helical" evidence="6">
    <location>
        <begin position="206"/>
        <end position="228"/>
    </location>
</feature>
<feature type="transmembrane region" description="Helical" evidence="6">
    <location>
        <begin position="138"/>
        <end position="159"/>
    </location>
</feature>
<comment type="subcellular location">
    <subcellularLocation>
        <location evidence="1">Membrane</location>
        <topology evidence="1">Multi-pass membrane protein</topology>
    </subcellularLocation>
</comment>
<protein>
    <recommendedName>
        <fullName evidence="6">Multidrug and toxin extrusion protein</fullName>
    </recommendedName>
</protein>
<name>A0A813VXM4_9BILA</name>
<feature type="transmembrane region" description="Helical" evidence="6">
    <location>
        <begin position="58"/>
        <end position="85"/>
    </location>
</feature>
<dbReference type="CDD" id="cd13132">
    <property type="entry name" value="MATE_eukaryotic"/>
    <property type="match status" value="1"/>
</dbReference>
<keyword evidence="5 6" id="KW-0472">Membrane</keyword>
<feature type="transmembrane region" description="Helical" evidence="6">
    <location>
        <begin position="179"/>
        <end position="200"/>
    </location>
</feature>
<feature type="transmembrane region" description="Helical" evidence="6">
    <location>
        <begin position="288"/>
        <end position="311"/>
    </location>
</feature>
<dbReference type="EMBL" id="CAJOAX010000079">
    <property type="protein sequence ID" value="CAF3501957.1"/>
    <property type="molecule type" value="Genomic_DNA"/>
</dbReference>
<comment type="similarity">
    <text evidence="2 6">Belongs to the multi antimicrobial extrusion (MATE) (TC 2.A.66.1) family.</text>
</comment>
<gene>
    <name evidence="10" type="ORF">JBS370_LOCUS844</name>
    <name evidence="9" type="ORF">OTI717_LOCUS1760</name>
    <name evidence="8" type="ORF">RFH988_LOCUS9434</name>
    <name evidence="7" type="ORF">ZHD862_LOCUS4950</name>
</gene>
<dbReference type="OrthoDB" id="2126698at2759"/>
<dbReference type="GO" id="GO:0015297">
    <property type="term" value="F:antiporter activity"/>
    <property type="evidence" value="ECO:0007669"/>
    <property type="project" value="InterPro"/>
</dbReference>
<dbReference type="GO" id="GO:0016020">
    <property type="term" value="C:membrane"/>
    <property type="evidence" value="ECO:0007669"/>
    <property type="project" value="UniProtKB-SubCell"/>
</dbReference>
<organism evidence="7 11">
    <name type="scientific">Rotaria sordida</name>
    <dbReference type="NCBI Taxonomy" id="392033"/>
    <lineage>
        <taxon>Eukaryota</taxon>
        <taxon>Metazoa</taxon>
        <taxon>Spiralia</taxon>
        <taxon>Gnathifera</taxon>
        <taxon>Rotifera</taxon>
        <taxon>Eurotatoria</taxon>
        <taxon>Bdelloidea</taxon>
        <taxon>Philodinida</taxon>
        <taxon>Philodinidae</taxon>
        <taxon>Rotaria</taxon>
    </lineage>
</organism>
<keyword evidence="4 6" id="KW-1133">Transmembrane helix</keyword>
<keyword evidence="3 6" id="KW-0812">Transmembrane</keyword>